<evidence type="ECO:0000256" key="10">
    <source>
        <dbReference type="ARBA" id="ARBA00054913"/>
    </source>
</evidence>
<keyword evidence="5" id="KW-0809">Transit peptide</keyword>
<dbReference type="Gene3D" id="1.20.1250.20">
    <property type="entry name" value="MFS general substrate transporter like domains"/>
    <property type="match status" value="2"/>
</dbReference>
<dbReference type="KEGG" id="dcr:108219990"/>
<comment type="function">
    <text evidence="10">Inorganic phosphate and probable anion transporter.</text>
</comment>
<keyword evidence="7 11" id="KW-0472">Membrane</keyword>
<dbReference type="SUPFAM" id="SSF103473">
    <property type="entry name" value="MFS general substrate transporter"/>
    <property type="match status" value="1"/>
</dbReference>
<dbReference type="InterPro" id="IPR036259">
    <property type="entry name" value="MFS_trans_sf"/>
</dbReference>
<dbReference type="FunFam" id="1.20.1250.20:FF:000131">
    <property type="entry name" value="Probable anion transporter 3, chloroplastic"/>
    <property type="match status" value="1"/>
</dbReference>
<dbReference type="InterPro" id="IPR050382">
    <property type="entry name" value="MFS_Na/Anion_cotransporter"/>
</dbReference>
<dbReference type="Proteomes" id="UP000077755">
    <property type="component" value="Chromosome 5"/>
</dbReference>
<feature type="transmembrane region" description="Helical" evidence="11">
    <location>
        <begin position="140"/>
        <end position="164"/>
    </location>
</feature>
<keyword evidence="15" id="KW-1185">Reference proteome</keyword>
<evidence type="ECO:0000256" key="7">
    <source>
        <dbReference type="ARBA" id="ARBA00023136"/>
    </source>
</evidence>
<evidence type="ECO:0000313" key="15">
    <source>
        <dbReference type="Proteomes" id="UP000077755"/>
    </source>
</evidence>
<dbReference type="EMBL" id="LNRQ01000005">
    <property type="protein sequence ID" value="KZM95488.1"/>
    <property type="molecule type" value="Genomic_DNA"/>
</dbReference>
<dbReference type="OrthoDB" id="2250022at2759"/>
<accession>A0A164Z7W4</accession>
<feature type="transmembrane region" description="Helical" evidence="11">
    <location>
        <begin position="456"/>
        <end position="480"/>
    </location>
</feature>
<dbReference type="InterPro" id="IPR011701">
    <property type="entry name" value="MFS"/>
</dbReference>
<feature type="transmembrane region" description="Helical" evidence="11">
    <location>
        <begin position="326"/>
        <end position="346"/>
    </location>
</feature>
<evidence type="ECO:0000256" key="9">
    <source>
        <dbReference type="ARBA" id="ARBA00044504"/>
    </source>
</evidence>
<dbReference type="GO" id="GO:0005315">
    <property type="term" value="F:phosphate transmembrane transporter activity"/>
    <property type="evidence" value="ECO:0007669"/>
    <property type="project" value="UniProtKB-ARBA"/>
</dbReference>
<evidence type="ECO:0000256" key="5">
    <source>
        <dbReference type="ARBA" id="ARBA00022946"/>
    </source>
</evidence>
<evidence type="ECO:0000256" key="8">
    <source>
        <dbReference type="ARBA" id="ARBA00024362"/>
    </source>
</evidence>
<dbReference type="EMBL" id="CP093347">
    <property type="protein sequence ID" value="WOH02044.1"/>
    <property type="molecule type" value="Genomic_DNA"/>
</dbReference>
<dbReference type="Pfam" id="PF07690">
    <property type="entry name" value="MFS_1"/>
    <property type="match status" value="1"/>
</dbReference>
<feature type="transmembrane region" description="Helical" evidence="11">
    <location>
        <begin position="171"/>
        <end position="190"/>
    </location>
</feature>
<protein>
    <recommendedName>
        <fullName evidence="12">Major facilitator superfamily (MFS) profile domain-containing protein</fullName>
    </recommendedName>
</protein>
<feature type="domain" description="Major facilitator superfamily (MFS) profile" evidence="12">
    <location>
        <begin position="105"/>
        <end position="511"/>
    </location>
</feature>
<keyword evidence="2" id="KW-0150">Chloroplast</keyword>
<feature type="transmembrane region" description="Helical" evidence="11">
    <location>
        <begin position="399"/>
        <end position="418"/>
    </location>
</feature>
<keyword evidence="3" id="KW-0934">Plastid</keyword>
<evidence type="ECO:0000256" key="2">
    <source>
        <dbReference type="ARBA" id="ARBA00022528"/>
    </source>
</evidence>
<sequence>MATFNPTKSTHLSKFSNTQSRLVSFRKTHVGFDNNFQRKLGNLVSFDGIKRRIGGNDGDYVLKKNDGKKQRGVGVKCTAEGIERGILVGGRGEKGKFVIPERLKVVGLMACVMSLCNADRVVMSVAIVPLAAQHGWSSSFLGIVQSSFLWGYIFSSVIGGALVDKYGGKKVISWGAALWSLATLLTPWAANHSTTSLLVIRAFFGLAEGVALPSMNTLLSRWFPSHERATAVGISMGGFHLGNVIGLLLTPLAMSTVGLSGPFILFSSLGLLWLTIWAFRVTNDPQESNSISVSELRLIQAGKSDTPLDKSSVPPIGLLLSKMPTWAIIFANITNNWGYFVLLSWMPVYFKTVFNVNLKQAAWFSAVPWGTMAISGYIAGAMSDSLIKSGKSITFTRKVMQSIGFIGPGIALLGLNFAKTPVVASILMTIALSLSSFSQAGFLLNMQDIAPQYAGLLHGISNSAGTLAAIVSTIGTGYFVQWLGSFQAFLSVTACLYFATAIFWNLYATGERVF</sequence>
<dbReference type="PROSITE" id="PS50850">
    <property type="entry name" value="MFS"/>
    <property type="match status" value="1"/>
</dbReference>
<keyword evidence="4 11" id="KW-0812">Transmembrane</keyword>
<dbReference type="CDD" id="cd17380">
    <property type="entry name" value="MFS_SLC17A9_like"/>
    <property type="match status" value="1"/>
</dbReference>
<feature type="transmembrane region" description="Helical" evidence="11">
    <location>
        <begin position="366"/>
        <end position="387"/>
    </location>
</feature>
<evidence type="ECO:0000313" key="14">
    <source>
        <dbReference type="EMBL" id="WOH02044.1"/>
    </source>
</evidence>
<name>A0A164Z7W4_DAUCS</name>
<organism evidence="13">
    <name type="scientific">Daucus carota subsp. sativus</name>
    <name type="common">Carrot</name>
    <dbReference type="NCBI Taxonomy" id="79200"/>
    <lineage>
        <taxon>Eukaryota</taxon>
        <taxon>Viridiplantae</taxon>
        <taxon>Streptophyta</taxon>
        <taxon>Embryophyta</taxon>
        <taxon>Tracheophyta</taxon>
        <taxon>Spermatophyta</taxon>
        <taxon>Magnoliopsida</taxon>
        <taxon>eudicotyledons</taxon>
        <taxon>Gunneridae</taxon>
        <taxon>Pentapetalae</taxon>
        <taxon>asterids</taxon>
        <taxon>campanulids</taxon>
        <taxon>Apiales</taxon>
        <taxon>Apiaceae</taxon>
        <taxon>Apioideae</taxon>
        <taxon>Scandiceae</taxon>
        <taxon>Daucinae</taxon>
        <taxon>Daucus</taxon>
        <taxon>Daucus sect. Daucus</taxon>
    </lineage>
</organism>
<dbReference type="FunFam" id="1.20.1250.20:FF:000142">
    <property type="entry name" value="probable anion transporter 3, chloroplastic"/>
    <property type="match status" value="1"/>
</dbReference>
<evidence type="ECO:0000259" key="12">
    <source>
        <dbReference type="PROSITE" id="PS50850"/>
    </source>
</evidence>
<comment type="subcellular location">
    <subcellularLocation>
        <location evidence="1">Plastid</location>
        <location evidence="1">Chloroplast membrane</location>
        <topology evidence="1">Multi-pass membrane protein</topology>
    </subcellularLocation>
</comment>
<dbReference type="OMA" id="VTTIFWN"/>
<reference evidence="14" key="2">
    <citation type="submission" date="2022-03" db="EMBL/GenBank/DDBJ databases">
        <title>Draft title - Genomic analysis of global carrot germplasm unveils the trajectory of domestication and the origin of high carotenoid orange carrot.</title>
        <authorList>
            <person name="Iorizzo M."/>
            <person name="Ellison S."/>
            <person name="Senalik D."/>
            <person name="Macko-Podgorni A."/>
            <person name="Grzebelus D."/>
            <person name="Bostan H."/>
            <person name="Rolling W."/>
            <person name="Curaba J."/>
            <person name="Simon P."/>
        </authorList>
    </citation>
    <scope>NUCLEOTIDE SEQUENCE</scope>
    <source>
        <tissue evidence="14">Leaf</tissue>
    </source>
</reference>
<dbReference type="PANTHER" id="PTHR11662:SF399">
    <property type="entry name" value="FI19708P1-RELATED"/>
    <property type="match status" value="1"/>
</dbReference>
<dbReference type="STRING" id="79200.A0A164Z7W4"/>
<dbReference type="InterPro" id="IPR044777">
    <property type="entry name" value="SLC17A9-like"/>
</dbReference>
<feature type="transmembrane region" description="Helical" evidence="11">
    <location>
        <begin position="231"/>
        <end position="253"/>
    </location>
</feature>
<evidence type="ECO:0000256" key="4">
    <source>
        <dbReference type="ARBA" id="ARBA00022692"/>
    </source>
</evidence>
<feature type="transmembrane region" description="Helical" evidence="11">
    <location>
        <begin position="196"/>
        <end position="219"/>
    </location>
</feature>
<keyword evidence="6 11" id="KW-1133">Transmembrane helix</keyword>
<evidence type="ECO:0000256" key="3">
    <source>
        <dbReference type="ARBA" id="ARBA00022640"/>
    </source>
</evidence>
<gene>
    <name evidence="13" type="ORF">DCAR_018730</name>
    <name evidence="14" type="ORF">DCAR_0521432</name>
</gene>
<dbReference type="PANTHER" id="PTHR11662">
    <property type="entry name" value="SOLUTE CARRIER FAMILY 17"/>
    <property type="match status" value="1"/>
</dbReference>
<comment type="similarity">
    <text evidence="8">Belongs to the major facilitator superfamily. Sodium/anion cotransporter (TC 2.A.1.14) family.</text>
</comment>
<reference evidence="13" key="1">
    <citation type="journal article" date="2016" name="Nat. Genet.">
        <title>A high-quality carrot genome assembly provides new insights into carotenoid accumulation and asterid genome evolution.</title>
        <authorList>
            <person name="Iorizzo M."/>
            <person name="Ellison S."/>
            <person name="Senalik D."/>
            <person name="Zeng P."/>
            <person name="Satapoomin P."/>
            <person name="Huang J."/>
            <person name="Bowman M."/>
            <person name="Iovene M."/>
            <person name="Sanseverino W."/>
            <person name="Cavagnaro P."/>
            <person name="Yildiz M."/>
            <person name="Macko-Podgorni A."/>
            <person name="Moranska E."/>
            <person name="Grzebelus E."/>
            <person name="Grzebelus D."/>
            <person name="Ashrafi H."/>
            <person name="Zheng Z."/>
            <person name="Cheng S."/>
            <person name="Spooner D."/>
            <person name="Van Deynze A."/>
            <person name="Simon P."/>
        </authorList>
    </citation>
    <scope>NUCLEOTIDE SEQUENCE [LARGE SCALE GENOMIC DNA]</scope>
    <source>
        <tissue evidence="13">Leaf</tissue>
    </source>
</reference>
<evidence type="ECO:0000313" key="13">
    <source>
        <dbReference type="EMBL" id="KZM95488.1"/>
    </source>
</evidence>
<comment type="similarity">
    <text evidence="9">Belongs to the major facilitator superfamily. Phosphate:H(+) symporter (TC 2.A.1.9) family.</text>
</comment>
<dbReference type="Gramene" id="KZM95488">
    <property type="protein sequence ID" value="KZM95488"/>
    <property type="gene ID" value="DCAR_018730"/>
</dbReference>
<dbReference type="AlphaFoldDB" id="A0A164Z7W4"/>
<feature type="transmembrane region" description="Helical" evidence="11">
    <location>
        <begin position="259"/>
        <end position="279"/>
    </location>
</feature>
<feature type="transmembrane region" description="Helical" evidence="11">
    <location>
        <begin position="424"/>
        <end position="444"/>
    </location>
</feature>
<evidence type="ECO:0000256" key="11">
    <source>
        <dbReference type="SAM" id="Phobius"/>
    </source>
</evidence>
<feature type="transmembrane region" description="Helical" evidence="11">
    <location>
        <begin position="486"/>
        <end position="507"/>
    </location>
</feature>
<proteinExistence type="inferred from homology"/>
<evidence type="ECO:0000256" key="1">
    <source>
        <dbReference type="ARBA" id="ARBA00004508"/>
    </source>
</evidence>
<dbReference type="GO" id="GO:0031969">
    <property type="term" value="C:chloroplast membrane"/>
    <property type="evidence" value="ECO:0007669"/>
    <property type="project" value="UniProtKB-SubCell"/>
</dbReference>
<dbReference type="InterPro" id="IPR020846">
    <property type="entry name" value="MFS_dom"/>
</dbReference>
<evidence type="ECO:0000256" key="6">
    <source>
        <dbReference type="ARBA" id="ARBA00022989"/>
    </source>
</evidence>